<dbReference type="Gene3D" id="3.40.390.10">
    <property type="entry name" value="Collagenase (Catalytic Domain)"/>
    <property type="match status" value="1"/>
</dbReference>
<dbReference type="CDD" id="cd04278">
    <property type="entry name" value="ZnMc_MMP"/>
    <property type="match status" value="1"/>
</dbReference>
<protein>
    <recommendedName>
        <fullName evidence="14">Peptidase metallopeptidase domain-containing protein</fullName>
    </recommendedName>
</protein>
<evidence type="ECO:0000256" key="13">
    <source>
        <dbReference type="SAM" id="Coils"/>
    </source>
</evidence>
<dbReference type="InterPro" id="IPR001818">
    <property type="entry name" value="Pept_M10_metallopeptidase"/>
</dbReference>
<feature type="binding site" evidence="11">
    <location>
        <position position="203"/>
    </location>
    <ligand>
        <name>Ca(2+)</name>
        <dbReference type="ChEBI" id="CHEBI:29108"/>
        <label>3</label>
    </ligand>
</feature>
<feature type="binding site" evidence="11">
    <location>
        <position position="201"/>
    </location>
    <ligand>
        <name>Zn(2+)</name>
        <dbReference type="ChEBI" id="CHEBI:29105"/>
        <label>1</label>
    </ligand>
</feature>
<evidence type="ECO:0000256" key="9">
    <source>
        <dbReference type="ARBA" id="ARBA00023180"/>
    </source>
</evidence>
<dbReference type="GO" id="GO:0030198">
    <property type="term" value="P:extracellular matrix organization"/>
    <property type="evidence" value="ECO:0007669"/>
    <property type="project" value="TreeGrafter"/>
</dbReference>
<proteinExistence type="inferred from homology"/>
<dbReference type="EMBL" id="JAVXUO010002978">
    <property type="protein sequence ID" value="KAK2967879.1"/>
    <property type="molecule type" value="Genomic_DNA"/>
</dbReference>
<feature type="binding site" evidence="11">
    <location>
        <position position="191"/>
    </location>
    <ligand>
        <name>Zn(2+)</name>
        <dbReference type="ChEBI" id="CHEBI:29105"/>
        <label>1</label>
    </ligand>
</feature>
<dbReference type="GO" id="GO:0030574">
    <property type="term" value="P:collagen catabolic process"/>
    <property type="evidence" value="ECO:0007669"/>
    <property type="project" value="TreeGrafter"/>
</dbReference>
<feature type="short sequence motif" description="Cysteine switch" evidence="12">
    <location>
        <begin position="74"/>
        <end position="81"/>
    </location>
</feature>
<organism evidence="15 16">
    <name type="scientific">Escallonia rubra</name>
    <dbReference type="NCBI Taxonomy" id="112253"/>
    <lineage>
        <taxon>Eukaryota</taxon>
        <taxon>Viridiplantae</taxon>
        <taxon>Streptophyta</taxon>
        <taxon>Embryophyta</taxon>
        <taxon>Tracheophyta</taxon>
        <taxon>Spermatophyta</taxon>
        <taxon>Magnoliopsida</taxon>
        <taxon>eudicotyledons</taxon>
        <taxon>Gunneridae</taxon>
        <taxon>Pentapetalae</taxon>
        <taxon>asterids</taxon>
        <taxon>campanulids</taxon>
        <taxon>Escalloniales</taxon>
        <taxon>Escalloniaceae</taxon>
        <taxon>Escallonia</taxon>
    </lineage>
</organism>
<feature type="binding site" evidence="11">
    <location>
        <position position="230"/>
    </location>
    <ligand>
        <name>Zn(2+)</name>
        <dbReference type="ChEBI" id="CHEBI:29105"/>
        <label>2</label>
        <note>catalytic</note>
    </ligand>
</feature>
<feature type="domain" description="Peptidase metallopeptidase" evidence="14">
    <location>
        <begin position="109"/>
        <end position="271"/>
    </location>
</feature>
<comment type="caution">
    <text evidence="15">The sequence shown here is derived from an EMBL/GenBank/DDBJ whole genome shotgun (WGS) entry which is preliminary data.</text>
</comment>
<evidence type="ECO:0000256" key="2">
    <source>
        <dbReference type="ARBA" id="ARBA00022670"/>
    </source>
</evidence>
<feature type="active site" evidence="10">
    <location>
        <position position="227"/>
    </location>
</feature>
<accession>A0AA88QCQ7</accession>
<keyword evidence="16" id="KW-1185">Reference proteome</keyword>
<evidence type="ECO:0000259" key="14">
    <source>
        <dbReference type="SMART" id="SM00235"/>
    </source>
</evidence>
<keyword evidence="3 11" id="KW-0479">Metal-binding</keyword>
<dbReference type="GO" id="GO:0004222">
    <property type="term" value="F:metalloendopeptidase activity"/>
    <property type="evidence" value="ECO:0007669"/>
    <property type="project" value="InterPro"/>
</dbReference>
<dbReference type="InterPro" id="IPR033739">
    <property type="entry name" value="M10A_MMP"/>
</dbReference>
<dbReference type="Pfam" id="PF00413">
    <property type="entry name" value="Peptidase_M10"/>
    <property type="match status" value="1"/>
</dbReference>
<dbReference type="GO" id="GO:0006508">
    <property type="term" value="P:proteolysis"/>
    <property type="evidence" value="ECO:0007669"/>
    <property type="project" value="UniProtKB-KW"/>
</dbReference>
<sequence>ESQKGQTVKGLHQFKLYLKKFGYLNYDPSNKNSRADDDEFDELLESALKQYQANYHLKATGKLDSATIKEMMLPRCGVADVVKGKNSIPTHKKRKLGIHTVSHYTFPNGMPKWDASKRSLTYRFKSAVEVVGLDDLRSACASAFKRWQDVSVFTFEEAPEGSAEADIEIGFYRGDHGDGSNFDGKFGTLAHAFSPENGHFHYDADESWSVNPQGDTEADLESVAVHEIGHLLGLGHSLDQSAIMFSEISYGAIKRDLQPDDIQGIQALYSYKWSMALVMGLPMWLPNMLEYVYCPWHKLELYLGNKSPMVLLKFGETTKGVEHGLKGNTQSKKLMNAYCDHYSVEMASIAFVELLEITEAIKLKDGEAETYISEIETIGQAYEDMQTQNQHLLQQVAERDDYNIKLVSESVKTKQGQSFLLSEKQALAKQLQQVNTSLGSLRLRIAHNEEQLKVYITEALKSTQEDRRLAVNLETVKWELADAEKELKWLKSAVSSSEKEYEQIQRKMDEIQNELDNERCFPVTIFSTL</sequence>
<evidence type="ECO:0000256" key="4">
    <source>
        <dbReference type="ARBA" id="ARBA00022729"/>
    </source>
</evidence>
<evidence type="ECO:0000256" key="7">
    <source>
        <dbReference type="ARBA" id="ARBA00023049"/>
    </source>
</evidence>
<evidence type="ECO:0000256" key="8">
    <source>
        <dbReference type="ARBA" id="ARBA00023145"/>
    </source>
</evidence>
<dbReference type="SUPFAM" id="SSF55486">
    <property type="entry name" value="Metalloproteases ('zincins'), catalytic domain"/>
    <property type="match status" value="1"/>
</dbReference>
<dbReference type="FunFam" id="3.40.390.10:FF:000018">
    <property type="entry name" value="Metalloendoproteinase 1"/>
    <property type="match status" value="1"/>
</dbReference>
<reference evidence="15" key="1">
    <citation type="submission" date="2022-12" db="EMBL/GenBank/DDBJ databases">
        <title>Draft genome assemblies for two species of Escallonia (Escalloniales).</title>
        <authorList>
            <person name="Chanderbali A."/>
            <person name="Dervinis C."/>
            <person name="Anghel I."/>
            <person name="Soltis D."/>
            <person name="Soltis P."/>
            <person name="Zapata F."/>
        </authorList>
    </citation>
    <scope>NUCLEOTIDE SEQUENCE</scope>
    <source>
        <strain evidence="15">UCBG92.1500</strain>
        <tissue evidence="15">Leaf</tissue>
    </source>
</reference>
<dbReference type="SMART" id="SM00235">
    <property type="entry name" value="ZnMc"/>
    <property type="match status" value="1"/>
</dbReference>
<feature type="coiled-coil region" evidence="13">
    <location>
        <begin position="473"/>
        <end position="521"/>
    </location>
</feature>
<dbReference type="InterPro" id="IPR006026">
    <property type="entry name" value="Peptidase_Metallo"/>
</dbReference>
<feature type="binding site" evidence="11">
    <location>
        <position position="176"/>
    </location>
    <ligand>
        <name>Zn(2+)</name>
        <dbReference type="ChEBI" id="CHEBI:29105"/>
        <label>1</label>
    </ligand>
</feature>
<dbReference type="InterPro" id="IPR002477">
    <property type="entry name" value="Peptidoglycan-bd-like"/>
</dbReference>
<comment type="similarity">
    <text evidence="1">Belongs to the peptidase M10A family. Matrix metalloproteinases (MMPs) subfamily.</text>
</comment>
<feature type="binding site" evidence="11">
    <location>
        <position position="226"/>
    </location>
    <ligand>
        <name>Zn(2+)</name>
        <dbReference type="ChEBI" id="CHEBI:29105"/>
        <label>2</label>
        <note>catalytic</note>
    </ligand>
</feature>
<dbReference type="PRINTS" id="PR00138">
    <property type="entry name" value="MATRIXIN"/>
</dbReference>
<comment type="cofactor">
    <cofactor evidence="11">
        <name>Ca(2+)</name>
        <dbReference type="ChEBI" id="CHEBI:29108"/>
    </cofactor>
    <text evidence="11">Can bind about 5 Ca(2+) ions per subunit.</text>
</comment>
<keyword evidence="4" id="KW-0732">Signal</keyword>
<evidence type="ECO:0000256" key="6">
    <source>
        <dbReference type="ARBA" id="ARBA00022833"/>
    </source>
</evidence>
<name>A0AA88QCQ7_9ASTE</name>
<evidence type="ECO:0000313" key="15">
    <source>
        <dbReference type="EMBL" id="KAK2967879.1"/>
    </source>
</evidence>
<dbReference type="InterPro" id="IPR021190">
    <property type="entry name" value="Pept_M10A"/>
</dbReference>
<feature type="binding site" evidence="11">
    <location>
        <position position="166"/>
    </location>
    <ligand>
        <name>Ca(2+)</name>
        <dbReference type="ChEBI" id="CHEBI:29108"/>
        <label>2</label>
    </ligand>
</feature>
<comment type="cofactor">
    <cofactor evidence="11">
        <name>Zn(2+)</name>
        <dbReference type="ChEBI" id="CHEBI:29105"/>
    </cofactor>
    <text evidence="11">Binds 2 Zn(2+) ions per subunit.</text>
</comment>
<keyword evidence="8" id="KW-0865">Zymogen</keyword>
<keyword evidence="2" id="KW-0645">Protease</keyword>
<evidence type="ECO:0000256" key="3">
    <source>
        <dbReference type="ARBA" id="ARBA00022723"/>
    </source>
</evidence>
<feature type="binding site" description="in inhibited form" evidence="11">
    <location>
        <position position="76"/>
    </location>
    <ligand>
        <name>Zn(2+)</name>
        <dbReference type="ChEBI" id="CHEBI:29105"/>
        <label>2</label>
        <note>catalytic</note>
    </ligand>
</feature>
<feature type="binding site" evidence="11">
    <location>
        <position position="206"/>
    </location>
    <ligand>
        <name>Ca(2+)</name>
        <dbReference type="ChEBI" id="CHEBI:29108"/>
        <label>1</label>
    </ligand>
</feature>
<feature type="binding site" evidence="11">
    <location>
        <position position="178"/>
    </location>
    <ligand>
        <name>Zn(2+)</name>
        <dbReference type="ChEBI" id="CHEBI:29105"/>
        <label>1</label>
    </ligand>
</feature>
<dbReference type="Pfam" id="PF01471">
    <property type="entry name" value="PG_binding_1"/>
    <property type="match status" value="1"/>
</dbReference>
<dbReference type="InterPro" id="IPR036365">
    <property type="entry name" value="PGBD-like_sf"/>
</dbReference>
<feature type="binding site" evidence="11">
    <location>
        <position position="244"/>
    </location>
    <ligand>
        <name>Zn(2+)</name>
        <dbReference type="ChEBI" id="CHEBI:29105"/>
        <label>2</label>
        <note>catalytic</note>
    </ligand>
</feature>
<feature type="non-terminal residue" evidence="15">
    <location>
        <position position="529"/>
    </location>
</feature>
<feature type="binding site" evidence="11">
    <location>
        <position position="183"/>
    </location>
    <ligand>
        <name>Ca(2+)</name>
        <dbReference type="ChEBI" id="CHEBI:29108"/>
        <label>3</label>
    </ligand>
</feature>
<feature type="binding site" evidence="11">
    <location>
        <position position="206"/>
    </location>
    <ligand>
        <name>Ca(2+)</name>
        <dbReference type="ChEBI" id="CHEBI:29108"/>
        <label>3</label>
    </ligand>
</feature>
<gene>
    <name evidence="15" type="ORF">RJ640_029873</name>
</gene>
<dbReference type="AlphaFoldDB" id="A0AA88QCQ7"/>
<evidence type="ECO:0000313" key="16">
    <source>
        <dbReference type="Proteomes" id="UP001187471"/>
    </source>
</evidence>
<keyword evidence="5" id="KW-0378">Hydrolase</keyword>
<feature type="binding site" evidence="11">
    <location>
        <position position="236"/>
    </location>
    <ligand>
        <name>Zn(2+)</name>
        <dbReference type="ChEBI" id="CHEBI:29105"/>
        <label>2</label>
        <note>catalytic</note>
    </ligand>
</feature>
<dbReference type="InterPro" id="IPR024079">
    <property type="entry name" value="MetalloPept_cat_dom_sf"/>
</dbReference>
<evidence type="ECO:0000256" key="1">
    <source>
        <dbReference type="ARBA" id="ARBA00009614"/>
    </source>
</evidence>
<dbReference type="PANTHER" id="PTHR10201:SF268">
    <property type="entry name" value="PEPTIDASE METALLOPEPTIDASE DOMAIN-CONTAINING PROTEIN"/>
    <property type="match status" value="1"/>
</dbReference>
<feature type="binding site" evidence="11">
    <location>
        <position position="184"/>
    </location>
    <ligand>
        <name>Ca(2+)</name>
        <dbReference type="ChEBI" id="CHEBI:29108"/>
        <label>3</label>
    </ligand>
</feature>
<dbReference type="PANTHER" id="PTHR10201">
    <property type="entry name" value="MATRIX METALLOPROTEINASE"/>
    <property type="match status" value="1"/>
</dbReference>
<keyword evidence="7" id="KW-0482">Metalloprotease</keyword>
<evidence type="ECO:0000256" key="12">
    <source>
        <dbReference type="PIRSR" id="PIRSR621190-5"/>
    </source>
</evidence>
<dbReference type="GO" id="GO:0031012">
    <property type="term" value="C:extracellular matrix"/>
    <property type="evidence" value="ECO:0007669"/>
    <property type="project" value="InterPro"/>
</dbReference>
<dbReference type="SUPFAM" id="SSF47090">
    <property type="entry name" value="PGBD-like"/>
    <property type="match status" value="1"/>
</dbReference>
<dbReference type="GO" id="GO:0008270">
    <property type="term" value="F:zinc ion binding"/>
    <property type="evidence" value="ECO:0007669"/>
    <property type="project" value="InterPro"/>
</dbReference>
<keyword evidence="11" id="KW-0106">Calcium</keyword>
<keyword evidence="13" id="KW-0175">Coiled coil</keyword>
<evidence type="ECO:0000256" key="11">
    <source>
        <dbReference type="PIRSR" id="PIRSR621190-2"/>
    </source>
</evidence>
<evidence type="ECO:0000256" key="5">
    <source>
        <dbReference type="ARBA" id="ARBA00022801"/>
    </source>
</evidence>
<keyword evidence="9" id="KW-0325">Glycoprotein</keyword>
<evidence type="ECO:0000256" key="10">
    <source>
        <dbReference type="PIRSR" id="PIRSR621190-1"/>
    </source>
</evidence>
<dbReference type="Proteomes" id="UP001187471">
    <property type="component" value="Unassembled WGS sequence"/>
</dbReference>
<keyword evidence="6 11" id="KW-0862">Zinc</keyword>